<dbReference type="AlphaFoldDB" id="A0A5B7JMS6"/>
<keyword evidence="2" id="KW-1185">Reference proteome</keyword>
<protein>
    <submittedName>
        <fullName evidence="1">Uncharacterized protein</fullName>
    </submittedName>
</protein>
<comment type="caution">
    <text evidence="1">The sequence shown here is derived from an EMBL/GenBank/DDBJ whole genome shotgun (WGS) entry which is preliminary data.</text>
</comment>
<sequence length="89" mass="9548">MSPPCQHDALSIAGGLASPAGSSDLTGVPKMHLLCQSLVTELRAVSSAFTPDHHHHVKSVFFTRYPTALPAARSVASIFHLYPDVDLLR</sequence>
<dbReference type="EMBL" id="VSRR010103970">
    <property type="protein sequence ID" value="MPC95915.1"/>
    <property type="molecule type" value="Genomic_DNA"/>
</dbReference>
<evidence type="ECO:0000313" key="2">
    <source>
        <dbReference type="Proteomes" id="UP000324222"/>
    </source>
</evidence>
<accession>A0A5B7JMS6</accession>
<evidence type="ECO:0000313" key="1">
    <source>
        <dbReference type="EMBL" id="MPC95915.1"/>
    </source>
</evidence>
<proteinExistence type="predicted"/>
<dbReference type="Proteomes" id="UP000324222">
    <property type="component" value="Unassembled WGS sequence"/>
</dbReference>
<organism evidence="1 2">
    <name type="scientific">Portunus trituberculatus</name>
    <name type="common">Swimming crab</name>
    <name type="synonym">Neptunus trituberculatus</name>
    <dbReference type="NCBI Taxonomy" id="210409"/>
    <lineage>
        <taxon>Eukaryota</taxon>
        <taxon>Metazoa</taxon>
        <taxon>Ecdysozoa</taxon>
        <taxon>Arthropoda</taxon>
        <taxon>Crustacea</taxon>
        <taxon>Multicrustacea</taxon>
        <taxon>Malacostraca</taxon>
        <taxon>Eumalacostraca</taxon>
        <taxon>Eucarida</taxon>
        <taxon>Decapoda</taxon>
        <taxon>Pleocyemata</taxon>
        <taxon>Brachyura</taxon>
        <taxon>Eubrachyura</taxon>
        <taxon>Portunoidea</taxon>
        <taxon>Portunidae</taxon>
        <taxon>Portuninae</taxon>
        <taxon>Portunus</taxon>
    </lineage>
</organism>
<gene>
    <name evidence="1" type="ORF">E2C01_091144</name>
</gene>
<name>A0A5B7JMS6_PORTR</name>
<reference evidence="1 2" key="1">
    <citation type="submission" date="2019-05" db="EMBL/GenBank/DDBJ databases">
        <title>Another draft genome of Portunus trituberculatus and its Hox gene families provides insights of decapod evolution.</title>
        <authorList>
            <person name="Jeong J.-H."/>
            <person name="Song I."/>
            <person name="Kim S."/>
            <person name="Choi T."/>
            <person name="Kim D."/>
            <person name="Ryu S."/>
            <person name="Kim W."/>
        </authorList>
    </citation>
    <scope>NUCLEOTIDE SEQUENCE [LARGE SCALE GENOMIC DNA]</scope>
    <source>
        <tissue evidence="1">Muscle</tissue>
    </source>
</reference>